<protein>
    <submittedName>
        <fullName evidence="1">Uncharacterized protein</fullName>
    </submittedName>
</protein>
<evidence type="ECO:0000313" key="2">
    <source>
        <dbReference type="Proteomes" id="UP000026992"/>
    </source>
</evidence>
<gene>
    <name evidence="1" type="ORF">LP030-3_025</name>
</gene>
<dbReference type="EMBL" id="KJ094022">
    <property type="protein sequence ID" value="AHL18731.1"/>
    <property type="molecule type" value="Genomic_DNA"/>
</dbReference>
<sequence>MESNKTLVIWFKNGKTAIFEQVENLDAAEKAIVFDYYGKSTETKRSAAFFLANIAGFAESV</sequence>
<name>A0A059T7N6_9CAUD</name>
<dbReference type="KEGG" id="vg:19735782"/>
<evidence type="ECO:0000313" key="1">
    <source>
        <dbReference type="EMBL" id="AHL18731.1"/>
    </source>
</evidence>
<dbReference type="Proteomes" id="UP000026992">
    <property type="component" value="Segment"/>
</dbReference>
<dbReference type="OrthoDB" id="29037at10239"/>
<dbReference type="RefSeq" id="YP_009044671.1">
    <property type="nucleotide sequence ID" value="NC_024384.1"/>
</dbReference>
<organism evidence="1 2">
    <name type="scientific">Listeria phage LP-030-3</name>
    <dbReference type="NCBI Taxonomy" id="1458852"/>
    <lineage>
        <taxon>Viruses</taxon>
        <taxon>Duplodnaviria</taxon>
        <taxon>Heunggongvirae</taxon>
        <taxon>Uroviricota</taxon>
        <taxon>Caudoviricetes</taxon>
        <taxon>Aquingentivirus</taxon>
        <taxon>Aquingentivirus LP0303</taxon>
    </lineage>
</organism>
<dbReference type="GeneID" id="19735782"/>
<reference evidence="1 2" key="1">
    <citation type="journal article" date="2014" name="Appl. Environ. Microbiol.">
        <title>Comparative genomic and morphological analysis of Listeria phages isolated from farm environments.</title>
        <authorList>
            <person name="Denes T."/>
            <person name="Vongkamjan K."/>
            <person name="Ackermann H.W."/>
            <person name="Moreno Switt A.I."/>
            <person name="Wiedmann M."/>
            <person name="den Bakker H.C."/>
        </authorList>
    </citation>
    <scope>NUCLEOTIDE SEQUENCE [LARGE SCALE GENOMIC DNA]</scope>
</reference>
<keyword evidence="2" id="KW-1185">Reference proteome</keyword>
<proteinExistence type="predicted"/>
<accession>A0A059T7N6</accession>